<evidence type="ECO:0000313" key="3">
    <source>
        <dbReference type="Proteomes" id="UP000576209"/>
    </source>
</evidence>
<dbReference type="InterPro" id="IPR000182">
    <property type="entry name" value="GNAT_dom"/>
</dbReference>
<dbReference type="Pfam" id="PF13673">
    <property type="entry name" value="Acetyltransf_10"/>
    <property type="match status" value="1"/>
</dbReference>
<evidence type="ECO:0000259" key="1">
    <source>
        <dbReference type="PROSITE" id="PS51186"/>
    </source>
</evidence>
<dbReference type="PROSITE" id="PS51186">
    <property type="entry name" value="GNAT"/>
    <property type="match status" value="1"/>
</dbReference>
<dbReference type="InterPro" id="IPR016181">
    <property type="entry name" value="Acyl_CoA_acyltransferase"/>
</dbReference>
<dbReference type="EMBL" id="JACIFF010000004">
    <property type="protein sequence ID" value="MBB4079204.1"/>
    <property type="molecule type" value="Genomic_DNA"/>
</dbReference>
<dbReference type="SUPFAM" id="SSF55729">
    <property type="entry name" value="Acyl-CoA N-acyltransferases (Nat)"/>
    <property type="match status" value="1"/>
</dbReference>
<dbReference type="GO" id="GO:0016747">
    <property type="term" value="F:acyltransferase activity, transferring groups other than amino-acyl groups"/>
    <property type="evidence" value="ECO:0007669"/>
    <property type="project" value="InterPro"/>
</dbReference>
<evidence type="ECO:0000313" key="2">
    <source>
        <dbReference type="EMBL" id="MBB4079204.1"/>
    </source>
</evidence>
<accession>A0A840E0Z4</accession>
<dbReference type="AlphaFoldDB" id="A0A840E0Z4"/>
<gene>
    <name evidence="2" type="ORF">GGR28_001824</name>
</gene>
<organism evidence="2 3">
    <name type="scientific">Neolewinella aquimaris</name>
    <dbReference type="NCBI Taxonomy" id="1835722"/>
    <lineage>
        <taxon>Bacteria</taxon>
        <taxon>Pseudomonadati</taxon>
        <taxon>Bacteroidota</taxon>
        <taxon>Saprospiria</taxon>
        <taxon>Saprospirales</taxon>
        <taxon>Lewinellaceae</taxon>
        <taxon>Neolewinella</taxon>
    </lineage>
</organism>
<keyword evidence="3" id="KW-1185">Reference proteome</keyword>
<proteinExistence type="predicted"/>
<sequence length="159" mass="18017">MQPEWNAYRFEELSNDLLYEILAVRQEVFVVEQTCYYLDADGKDQEAWHVVGTVDGRVAAYTRVLDRGVSYADYASIGRVLTAPFARGAGLGRPLMEYSRQVLVRAFGEREIKISAQAHLQNFYASLGYVGIGDVYDEDGIPHRAMLYDPAYHASIFHL</sequence>
<dbReference type="Proteomes" id="UP000576209">
    <property type="component" value="Unassembled WGS sequence"/>
</dbReference>
<dbReference type="Gene3D" id="3.40.630.30">
    <property type="match status" value="1"/>
</dbReference>
<feature type="domain" description="N-acetyltransferase" evidence="1">
    <location>
        <begin position="8"/>
        <end position="151"/>
    </location>
</feature>
<dbReference type="RefSeq" id="WP_183495458.1">
    <property type="nucleotide sequence ID" value="NZ_JACIFF010000004.1"/>
</dbReference>
<reference evidence="2 3" key="1">
    <citation type="submission" date="2020-08" db="EMBL/GenBank/DDBJ databases">
        <title>Genomic Encyclopedia of Type Strains, Phase IV (KMG-IV): sequencing the most valuable type-strain genomes for metagenomic binning, comparative biology and taxonomic classification.</title>
        <authorList>
            <person name="Goeker M."/>
        </authorList>
    </citation>
    <scope>NUCLEOTIDE SEQUENCE [LARGE SCALE GENOMIC DNA]</scope>
    <source>
        <strain evidence="2 3">DSM 105137</strain>
    </source>
</reference>
<comment type="caution">
    <text evidence="2">The sequence shown here is derived from an EMBL/GenBank/DDBJ whole genome shotgun (WGS) entry which is preliminary data.</text>
</comment>
<protein>
    <submittedName>
        <fullName evidence="2">ElaA protein</fullName>
    </submittedName>
</protein>
<name>A0A840E0Z4_9BACT</name>